<evidence type="ECO:0000259" key="2">
    <source>
        <dbReference type="PROSITE" id="PS51898"/>
    </source>
</evidence>
<evidence type="ECO:0000313" key="3">
    <source>
        <dbReference type="EMBL" id="QLJ52858.1"/>
    </source>
</evidence>
<accession>A0A7D6BLY8</accession>
<proteinExistence type="predicted"/>
<dbReference type="GO" id="GO:0003677">
    <property type="term" value="F:DNA binding"/>
    <property type="evidence" value="ECO:0007669"/>
    <property type="project" value="InterPro"/>
</dbReference>
<dbReference type="PROSITE" id="PS51898">
    <property type="entry name" value="TYR_RECOMBINASE"/>
    <property type="match status" value="1"/>
</dbReference>
<dbReference type="AlphaFoldDB" id="A0A7D6BLY8"/>
<gene>
    <name evidence="3" type="ORF">Sv326_0683</name>
</gene>
<feature type="domain" description="Tyr recombinase" evidence="2">
    <location>
        <begin position="131"/>
        <end position="311"/>
    </location>
</feature>
<dbReference type="GO" id="GO:0015074">
    <property type="term" value="P:DNA integration"/>
    <property type="evidence" value="ECO:0007669"/>
    <property type="project" value="InterPro"/>
</dbReference>
<evidence type="ECO:0000256" key="1">
    <source>
        <dbReference type="ARBA" id="ARBA00023172"/>
    </source>
</evidence>
<dbReference type="KEGG" id="flt:Sv326_0683"/>
<dbReference type="SUPFAM" id="SSF56349">
    <property type="entry name" value="DNA breaking-rejoining enzymes"/>
    <property type="match status" value="1"/>
</dbReference>
<dbReference type="GO" id="GO:0006310">
    <property type="term" value="P:DNA recombination"/>
    <property type="evidence" value="ECO:0007669"/>
    <property type="project" value="UniProtKB-KW"/>
</dbReference>
<dbReference type="Pfam" id="PF00589">
    <property type="entry name" value="Phage_integrase"/>
    <property type="match status" value="1"/>
</dbReference>
<name>A0A7D6BLY8_FERL1</name>
<dbReference type="EMBL" id="CP058998">
    <property type="protein sequence ID" value="QLJ52858.1"/>
    <property type="molecule type" value="Genomic_DNA"/>
</dbReference>
<dbReference type="Gene3D" id="1.10.443.10">
    <property type="entry name" value="Intergrase catalytic core"/>
    <property type="match status" value="1"/>
</dbReference>
<dbReference type="InterPro" id="IPR002104">
    <property type="entry name" value="Integrase_catalytic"/>
</dbReference>
<keyword evidence="1" id="KW-0233">DNA recombination</keyword>
<protein>
    <submittedName>
        <fullName evidence="3">Integrase</fullName>
    </submittedName>
</protein>
<sequence>MNEFTIYKHQTNFEKELGRLRASVLPEKTKKQIEDFAHIRLAKGSSKLRVVKCMWCVRYLAGWLGKDFSEATKEDLIELVSSMDSKDYSEYTVYDFKIVLKTFYKWLKGEDEEFPEVIKWLKPRLRNEKHKLPEELLTVEEVEKLANATTNPRDKALILVLYESGCRIGELLYLKLKNVQFDNYGAVLLVNGKTGSRRVRVIASVQVLSQWLQEHPDKDNPNAPLWPARLGRYEPIPVSYPSILAMLRRTRKASGVKKRIYPHLFRHSRATALASKLTEAQMKEYFGWTQCSDMAAIYVHLSGRDVDSTLLQMYSLKETPAEKEPKLDIKICHRCKERNSPGQSFCGRCGNPLDERKLLVDYNGQANELMNALFQDPEVKEFLAKKVVAMGLDKKLMGDLH</sequence>
<dbReference type="InterPro" id="IPR050090">
    <property type="entry name" value="Tyrosine_recombinase_XerCD"/>
</dbReference>
<dbReference type="Proteomes" id="UP000510821">
    <property type="component" value="Chromosome"/>
</dbReference>
<dbReference type="InterPro" id="IPR013762">
    <property type="entry name" value="Integrase-like_cat_sf"/>
</dbReference>
<dbReference type="PANTHER" id="PTHR30349">
    <property type="entry name" value="PHAGE INTEGRASE-RELATED"/>
    <property type="match status" value="1"/>
</dbReference>
<dbReference type="CDD" id="cd00397">
    <property type="entry name" value="DNA_BRE_C"/>
    <property type="match status" value="1"/>
</dbReference>
<dbReference type="InterPro" id="IPR011010">
    <property type="entry name" value="DNA_brk_join_enz"/>
</dbReference>
<organism evidence="3 4">
    <name type="scientific">Fermentimicrarchaeum limneticum</name>
    <dbReference type="NCBI Taxonomy" id="2795018"/>
    <lineage>
        <taxon>Archaea</taxon>
        <taxon>Candidatus Micrarchaeota</taxon>
        <taxon>Candidatus Fermentimicrarchaeales</taxon>
        <taxon>Candidatus Fermentimicrarchaeaceae</taxon>
        <taxon>Candidatus Fermentimicrarchaeum</taxon>
    </lineage>
</organism>
<dbReference type="PANTHER" id="PTHR30349:SF87">
    <property type="entry name" value="TRANSPOSASE A"/>
    <property type="match status" value="1"/>
</dbReference>
<reference evidence="4" key="1">
    <citation type="submission" date="2020-07" db="EMBL/GenBank/DDBJ databases">
        <title>Metabolic diversity and evolutionary history of the archaeal phylum ###Micrarchaeota### uncovered from a freshwater lake metagenome.</title>
        <authorList>
            <person name="Kadnikov V.V."/>
            <person name="Savvichev A.S."/>
            <person name="Mardanov A.V."/>
            <person name="Beletsky A.V."/>
            <person name="Chupakov A.V."/>
            <person name="Kokryatskaya N.M."/>
            <person name="Pimenov N.V."/>
            <person name="Ravin N.V."/>
        </authorList>
    </citation>
    <scope>NUCLEOTIDE SEQUENCE [LARGE SCALE GENOMIC DNA]</scope>
</reference>
<evidence type="ECO:0000313" key="4">
    <source>
        <dbReference type="Proteomes" id="UP000510821"/>
    </source>
</evidence>